<dbReference type="Proteomes" id="UP001501563">
    <property type="component" value="Unassembled WGS sequence"/>
</dbReference>
<dbReference type="SUPFAM" id="SSF48498">
    <property type="entry name" value="Tetracyclin repressor-like, C-terminal domain"/>
    <property type="match status" value="1"/>
</dbReference>
<dbReference type="InterPro" id="IPR036271">
    <property type="entry name" value="Tet_transcr_reg_TetR-rel_C_sf"/>
</dbReference>
<keyword evidence="2" id="KW-1185">Reference proteome</keyword>
<protein>
    <submittedName>
        <fullName evidence="1">Uncharacterized protein</fullName>
    </submittedName>
</protein>
<evidence type="ECO:0000313" key="2">
    <source>
        <dbReference type="Proteomes" id="UP001501563"/>
    </source>
</evidence>
<reference evidence="2" key="1">
    <citation type="journal article" date="2019" name="Int. J. Syst. Evol. Microbiol.">
        <title>The Global Catalogue of Microorganisms (GCM) 10K type strain sequencing project: providing services to taxonomists for standard genome sequencing and annotation.</title>
        <authorList>
            <consortium name="The Broad Institute Genomics Platform"/>
            <consortium name="The Broad Institute Genome Sequencing Center for Infectious Disease"/>
            <person name="Wu L."/>
            <person name="Ma J."/>
        </authorList>
    </citation>
    <scope>NUCLEOTIDE SEQUENCE [LARGE SCALE GENOMIC DNA]</scope>
    <source>
        <strain evidence="2">JCM 16578</strain>
    </source>
</reference>
<sequence>MLAVYLSEQHRAGIADGCVMPSLSADPARAGDSVRDVYGRRMVDLFDVLAPPCPLRRGSGIGRCRRW</sequence>
<dbReference type="Gene3D" id="1.10.357.10">
    <property type="entry name" value="Tetracycline Repressor, domain 2"/>
    <property type="match status" value="1"/>
</dbReference>
<comment type="caution">
    <text evidence="1">The sequence shown here is derived from an EMBL/GenBank/DDBJ whole genome shotgun (WGS) entry which is preliminary data.</text>
</comment>
<dbReference type="EMBL" id="BAAAZA010000025">
    <property type="protein sequence ID" value="GAA3889182.1"/>
    <property type="molecule type" value="Genomic_DNA"/>
</dbReference>
<organism evidence="1 2">
    <name type="scientific">Streptomyces lannensis</name>
    <dbReference type="NCBI Taxonomy" id="766498"/>
    <lineage>
        <taxon>Bacteria</taxon>
        <taxon>Bacillati</taxon>
        <taxon>Actinomycetota</taxon>
        <taxon>Actinomycetes</taxon>
        <taxon>Kitasatosporales</taxon>
        <taxon>Streptomycetaceae</taxon>
        <taxon>Streptomyces</taxon>
    </lineage>
</organism>
<gene>
    <name evidence="1" type="ORF">GCM10022207_65850</name>
</gene>
<accession>A0ABP7KX61</accession>
<evidence type="ECO:0000313" key="1">
    <source>
        <dbReference type="EMBL" id="GAA3889182.1"/>
    </source>
</evidence>
<proteinExistence type="predicted"/>
<name>A0ABP7KX61_9ACTN</name>